<feature type="coiled-coil region" evidence="1">
    <location>
        <begin position="385"/>
        <end position="444"/>
    </location>
</feature>
<dbReference type="EMBL" id="CAMXCT030001983">
    <property type="protein sequence ID" value="CAL4781994.1"/>
    <property type="molecule type" value="Genomic_DNA"/>
</dbReference>
<proteinExistence type="predicted"/>
<keyword evidence="1" id="KW-0175">Coiled coil</keyword>
<comment type="caution">
    <text evidence="3">The sequence shown here is derived from an EMBL/GenBank/DDBJ whole genome shotgun (WGS) entry which is preliminary data.</text>
</comment>
<feature type="compositionally biased region" description="Basic and acidic residues" evidence="2">
    <location>
        <begin position="67"/>
        <end position="93"/>
    </location>
</feature>
<keyword evidence="6" id="KW-1185">Reference proteome</keyword>
<evidence type="ECO:0000313" key="5">
    <source>
        <dbReference type="EMBL" id="CAL4781994.1"/>
    </source>
</evidence>
<sequence length="541" mass="59987">MEPLTLTKEPVVEKDAMEESTDFYRGMAEELSSLAPLSAEIQWAPDVPLRAKRTVAVPRVAATGRLPRPEPREPRAAPRRVPEWPREPREPREPPPVARDVTEVSTKRPPHLAIHTRPVRTAARRGLQTPQGRRLRLGAKAAKPSKESAGTEVELSHEEKTIEATAMPVAVPSVPPVPPPAAGPELVSRAVSVQEDLLSRPETYGESALSDVYEAAFREDPPIPRPQVQLLEVLDLQLFLPARTVTATPAEVFQVFQARESHLPQREISEDEFTKCSKMSLLRDGTQSPRSRRPREQRQAHGPKKMAIKMATELILDVIDEMSKPTAYQEPAEVVGGSELAPLFTSEARRSMPLDEDTYGRRLGRIPPPYEVGPPPPYDGLGPAVTEAEEQLRKTLQKKQEQLESKEKALAASQAEAQAQVKHLADLQQKVQEQSLALAQAQATLQAQVHSQREETNHLIQTVQQHSEAAQHSLAEAAQRGLHEMQERLAAGLASRDSDSDSNPLHQRLGRLEALLEGRFSETLKAMTSQSEVRPQLFISH</sequence>
<name>A0A9P1CLU5_9DINO</name>
<organism evidence="3">
    <name type="scientific">Cladocopium goreaui</name>
    <dbReference type="NCBI Taxonomy" id="2562237"/>
    <lineage>
        <taxon>Eukaryota</taxon>
        <taxon>Sar</taxon>
        <taxon>Alveolata</taxon>
        <taxon>Dinophyceae</taxon>
        <taxon>Suessiales</taxon>
        <taxon>Symbiodiniaceae</taxon>
        <taxon>Cladocopium</taxon>
    </lineage>
</organism>
<reference evidence="4" key="2">
    <citation type="submission" date="2024-04" db="EMBL/GenBank/DDBJ databases">
        <authorList>
            <person name="Chen Y."/>
            <person name="Shah S."/>
            <person name="Dougan E. K."/>
            <person name="Thang M."/>
            <person name="Chan C."/>
        </authorList>
    </citation>
    <scope>NUCLEOTIDE SEQUENCE [LARGE SCALE GENOMIC DNA]</scope>
</reference>
<evidence type="ECO:0000313" key="3">
    <source>
        <dbReference type="EMBL" id="CAI3994682.1"/>
    </source>
</evidence>
<dbReference type="Proteomes" id="UP001152797">
    <property type="component" value="Unassembled WGS sequence"/>
</dbReference>
<protein>
    <submittedName>
        <fullName evidence="5">C2H2-type domain-containing protein</fullName>
    </submittedName>
</protein>
<dbReference type="AlphaFoldDB" id="A0A9P1CLU5"/>
<evidence type="ECO:0000313" key="4">
    <source>
        <dbReference type="EMBL" id="CAL1148057.1"/>
    </source>
</evidence>
<dbReference type="EMBL" id="CAMXCT010001983">
    <property type="protein sequence ID" value="CAI3994682.1"/>
    <property type="molecule type" value="Genomic_DNA"/>
</dbReference>
<accession>A0A9P1CLU5</accession>
<feature type="region of interest" description="Disordered" evidence="2">
    <location>
        <begin position="60"/>
        <end position="157"/>
    </location>
</feature>
<gene>
    <name evidence="3" type="ORF">C1SCF055_LOCUS21312</name>
</gene>
<evidence type="ECO:0000256" key="2">
    <source>
        <dbReference type="SAM" id="MobiDB-lite"/>
    </source>
</evidence>
<evidence type="ECO:0000256" key="1">
    <source>
        <dbReference type="SAM" id="Coils"/>
    </source>
</evidence>
<reference evidence="3" key="1">
    <citation type="submission" date="2022-10" db="EMBL/GenBank/DDBJ databases">
        <authorList>
            <person name="Chen Y."/>
            <person name="Dougan E. K."/>
            <person name="Chan C."/>
            <person name="Rhodes N."/>
            <person name="Thang M."/>
        </authorList>
    </citation>
    <scope>NUCLEOTIDE SEQUENCE</scope>
</reference>
<evidence type="ECO:0000313" key="6">
    <source>
        <dbReference type="Proteomes" id="UP001152797"/>
    </source>
</evidence>
<feature type="region of interest" description="Disordered" evidence="2">
    <location>
        <begin position="279"/>
        <end position="304"/>
    </location>
</feature>
<dbReference type="EMBL" id="CAMXCT020001983">
    <property type="protein sequence ID" value="CAL1148057.1"/>
    <property type="molecule type" value="Genomic_DNA"/>
</dbReference>